<sequence length="101" mass="11517">MSDAKRRQEGGSHYLEMDIQPWDVIDTWPREQRIGAYRSGALKYVMRMGSKDESPKEIAKGRHYLEKLLEVLREEDYALADAASMNANGAESEGNVQLPLF</sequence>
<dbReference type="Pfam" id="PF11753">
    <property type="entry name" value="DUF3310"/>
    <property type="match status" value="1"/>
</dbReference>
<proteinExistence type="predicted"/>
<organism evidence="1">
    <name type="scientific">uncultured Caudovirales phage</name>
    <dbReference type="NCBI Taxonomy" id="2100421"/>
    <lineage>
        <taxon>Viruses</taxon>
        <taxon>Duplodnaviria</taxon>
        <taxon>Heunggongvirae</taxon>
        <taxon>Uroviricota</taxon>
        <taxon>Caudoviricetes</taxon>
        <taxon>Peduoviridae</taxon>
        <taxon>Maltschvirus</taxon>
        <taxon>Maltschvirus maltsch</taxon>
    </lineage>
</organism>
<name>A0A6J5NUP9_9CAUD</name>
<dbReference type="EMBL" id="LR796706">
    <property type="protein sequence ID" value="CAB4160765.1"/>
    <property type="molecule type" value="Genomic_DNA"/>
</dbReference>
<protein>
    <submittedName>
        <fullName evidence="1">SaV-like</fullName>
    </submittedName>
</protein>
<dbReference type="InterPro" id="IPR021739">
    <property type="entry name" value="SaV-like"/>
</dbReference>
<evidence type="ECO:0000313" key="1">
    <source>
        <dbReference type="EMBL" id="CAB4160765.1"/>
    </source>
</evidence>
<accession>A0A6J5NUP9</accession>
<reference evidence="1" key="1">
    <citation type="submission" date="2020-04" db="EMBL/GenBank/DDBJ databases">
        <authorList>
            <person name="Chiriac C."/>
            <person name="Salcher M."/>
            <person name="Ghai R."/>
            <person name="Kavagutti S V."/>
        </authorList>
    </citation>
    <scope>NUCLEOTIDE SEQUENCE</scope>
</reference>
<gene>
    <name evidence="1" type="ORF">UFOVP728_11</name>
</gene>